<evidence type="ECO:0000256" key="4">
    <source>
        <dbReference type="ARBA" id="ARBA00022982"/>
    </source>
</evidence>
<reference evidence="7 8" key="1">
    <citation type="submission" date="2019-08" db="EMBL/GenBank/DDBJ databases">
        <title>Calorimonas adulescens gen. nov., sp. nov., an anaerobic thermophilic bacterium from Sakhalin hot spring.</title>
        <authorList>
            <person name="Khomyakova M.A."/>
            <person name="Merkel A.Y."/>
            <person name="Novikov A."/>
            <person name="Bonch-Osmolovskaya E.A."/>
            <person name="Slobodkin A.I."/>
        </authorList>
    </citation>
    <scope>NUCLEOTIDE SEQUENCE [LARGE SCALE GENOMIC DNA]</scope>
    <source>
        <strain evidence="7 8">A05MB</strain>
    </source>
</reference>
<comment type="cofactor">
    <cofactor evidence="1">
        <name>Fe cation</name>
        <dbReference type="ChEBI" id="CHEBI:24875"/>
    </cofactor>
</comment>
<sequence length="400" mass="44745">MAVRKVKEGVYSIGVKDPNLRKFDIVFDTPWGTTYNSYLIMAEKPTIVEASKEGFQEEFLTNLKSLIDPAKIEYIVLDHSEPDHSWAVGKLLEIAPNAKVVATRAALTNMKAVLNKDFPSIAAMDGSELDLGDRKLKFIYTPFLHWPDTMMTYDEYDKILFTCDAFGCHYCPEGDSIFDDEIGDFTEAVWVYFNSIISPFKSKVLEAIDKLRKLNIDFNVICPGHGPILRKDPFAVVALYEKWAKEPTYDSKKVTVYYVSAYGNTKKAAERLACKLREKGLSAHTIDATHASKDDIDKILQESAGIVVGSPTIAADVVEPIWNVLVNMNPIKAKGKVSAAFGSYGWSGEALKIMEDMLKSRKMDVVEPGVKINFAPSQADLDKIDEFAERIAEKVLNKQD</sequence>
<dbReference type="InterPro" id="IPR036866">
    <property type="entry name" value="RibonucZ/Hydroxyglut_hydro"/>
</dbReference>
<dbReference type="Gene3D" id="3.40.50.360">
    <property type="match status" value="1"/>
</dbReference>
<dbReference type="InterPro" id="IPR051285">
    <property type="entry name" value="NADH_oxidoreductase_modular"/>
</dbReference>
<evidence type="ECO:0000313" key="8">
    <source>
        <dbReference type="Proteomes" id="UP000322976"/>
    </source>
</evidence>
<dbReference type="InterPro" id="IPR045761">
    <property type="entry name" value="ODP_dom"/>
</dbReference>
<keyword evidence="8" id="KW-1185">Reference proteome</keyword>
<name>A0A5D8QIN4_9THEO</name>
<dbReference type="GO" id="GO:0046872">
    <property type="term" value="F:metal ion binding"/>
    <property type="evidence" value="ECO:0007669"/>
    <property type="project" value="InterPro"/>
</dbReference>
<dbReference type="AlphaFoldDB" id="A0A5D8QIN4"/>
<dbReference type="EMBL" id="VTPS01000002">
    <property type="protein sequence ID" value="TZE83138.1"/>
    <property type="molecule type" value="Genomic_DNA"/>
</dbReference>
<proteinExistence type="inferred from homology"/>
<comment type="similarity">
    <text evidence="2">In the N-terminal section; belongs to the zinc metallo-hydrolase group 3 family.</text>
</comment>
<evidence type="ECO:0000256" key="2">
    <source>
        <dbReference type="ARBA" id="ARBA00007121"/>
    </source>
</evidence>
<accession>A0A5D8QIN4</accession>
<feature type="domain" description="Flavodoxin-like" evidence="6">
    <location>
        <begin position="254"/>
        <end position="392"/>
    </location>
</feature>
<dbReference type="GO" id="GO:0009055">
    <property type="term" value="F:electron transfer activity"/>
    <property type="evidence" value="ECO:0007669"/>
    <property type="project" value="InterPro"/>
</dbReference>
<evidence type="ECO:0000256" key="5">
    <source>
        <dbReference type="ARBA" id="ARBA00023004"/>
    </source>
</evidence>
<dbReference type="Proteomes" id="UP000322976">
    <property type="component" value="Unassembled WGS sequence"/>
</dbReference>
<dbReference type="PROSITE" id="PS00201">
    <property type="entry name" value="FLAVODOXIN"/>
    <property type="match status" value="1"/>
</dbReference>
<dbReference type="SUPFAM" id="SSF52218">
    <property type="entry name" value="Flavoproteins"/>
    <property type="match status" value="1"/>
</dbReference>
<gene>
    <name evidence="7" type="ORF">FWJ32_02110</name>
</gene>
<dbReference type="PANTHER" id="PTHR32145:SF11">
    <property type="entry name" value="DIFLAVIN FLAVOPROTEIN A 2-RELATED"/>
    <property type="match status" value="1"/>
</dbReference>
<dbReference type="PROSITE" id="PS50902">
    <property type="entry name" value="FLAVODOXIN_LIKE"/>
    <property type="match status" value="1"/>
</dbReference>
<dbReference type="PIRSF" id="PIRSF005243">
    <property type="entry name" value="ROO"/>
    <property type="match status" value="1"/>
</dbReference>
<dbReference type="GO" id="GO:0010181">
    <property type="term" value="F:FMN binding"/>
    <property type="evidence" value="ECO:0007669"/>
    <property type="project" value="InterPro"/>
</dbReference>
<dbReference type="CDD" id="cd07709">
    <property type="entry name" value="flavodiiron_proteins_MBL-fold"/>
    <property type="match status" value="1"/>
</dbReference>
<dbReference type="Pfam" id="PF00258">
    <property type="entry name" value="Flavodoxin_1"/>
    <property type="match status" value="1"/>
</dbReference>
<protein>
    <submittedName>
        <fullName evidence="7">FprA family A-type flavoprotein</fullName>
    </submittedName>
</protein>
<dbReference type="Gene3D" id="3.60.15.10">
    <property type="entry name" value="Ribonuclease Z/Hydroxyacylglutathione hydrolase-like"/>
    <property type="match status" value="1"/>
</dbReference>
<comment type="caution">
    <text evidence="7">The sequence shown here is derived from an EMBL/GenBank/DDBJ whole genome shotgun (WGS) entry which is preliminary data.</text>
</comment>
<keyword evidence="3" id="KW-0813">Transport</keyword>
<dbReference type="SMART" id="SM00849">
    <property type="entry name" value="Lactamase_B"/>
    <property type="match status" value="1"/>
</dbReference>
<dbReference type="GO" id="GO:0016651">
    <property type="term" value="F:oxidoreductase activity, acting on NAD(P)H"/>
    <property type="evidence" value="ECO:0007669"/>
    <property type="project" value="UniProtKB-ARBA"/>
</dbReference>
<dbReference type="Pfam" id="PF19583">
    <property type="entry name" value="ODP"/>
    <property type="match status" value="1"/>
</dbReference>
<dbReference type="InterPro" id="IPR016440">
    <property type="entry name" value="Rubredoxin-O_OxRdtase"/>
</dbReference>
<dbReference type="PANTHER" id="PTHR32145">
    <property type="entry name" value="DIFLAVIN FLAVOPROTEIN A 2-RELATED"/>
    <property type="match status" value="1"/>
</dbReference>
<dbReference type="InterPro" id="IPR029039">
    <property type="entry name" value="Flavoprotein-like_sf"/>
</dbReference>
<evidence type="ECO:0000313" key="7">
    <source>
        <dbReference type="EMBL" id="TZE83138.1"/>
    </source>
</evidence>
<dbReference type="InterPro" id="IPR001279">
    <property type="entry name" value="Metallo-B-lactamas"/>
</dbReference>
<keyword evidence="4" id="KW-0249">Electron transport</keyword>
<dbReference type="InterPro" id="IPR001226">
    <property type="entry name" value="Flavodoxin_CS"/>
</dbReference>
<organism evidence="7 8">
    <name type="scientific">Calorimonas adulescens</name>
    <dbReference type="NCBI Taxonomy" id="2606906"/>
    <lineage>
        <taxon>Bacteria</taxon>
        <taxon>Bacillati</taxon>
        <taxon>Bacillota</taxon>
        <taxon>Clostridia</taxon>
        <taxon>Thermoanaerobacterales</taxon>
        <taxon>Thermoanaerobacteraceae</taxon>
        <taxon>Calorimonas</taxon>
    </lineage>
</organism>
<evidence type="ECO:0000256" key="3">
    <source>
        <dbReference type="ARBA" id="ARBA00022448"/>
    </source>
</evidence>
<dbReference type="SUPFAM" id="SSF56281">
    <property type="entry name" value="Metallo-hydrolase/oxidoreductase"/>
    <property type="match status" value="1"/>
</dbReference>
<evidence type="ECO:0000259" key="6">
    <source>
        <dbReference type="PROSITE" id="PS50902"/>
    </source>
</evidence>
<dbReference type="RefSeq" id="WP_149544335.1">
    <property type="nucleotide sequence ID" value="NZ_VTPS01000002.1"/>
</dbReference>
<keyword evidence="5" id="KW-0408">Iron</keyword>
<dbReference type="InterPro" id="IPR008254">
    <property type="entry name" value="Flavodoxin/NO_synth"/>
</dbReference>
<evidence type="ECO:0000256" key="1">
    <source>
        <dbReference type="ARBA" id="ARBA00001962"/>
    </source>
</evidence>